<dbReference type="AlphaFoldDB" id="A0A9W3D826"/>
<dbReference type="Proteomes" id="UP000504610">
    <property type="component" value="Chromosome 2"/>
</dbReference>
<name>A0A9W3D826_RAPSA</name>
<accession>A0A9W3D826</accession>
<dbReference type="PANTHER" id="PTHR33116:SF84">
    <property type="entry name" value="RNA-DIRECTED DNA POLYMERASE"/>
    <property type="match status" value="1"/>
</dbReference>
<dbReference type="RefSeq" id="XP_056860010.1">
    <property type="nucleotide sequence ID" value="XM_057004030.1"/>
</dbReference>
<reference evidence="2" key="1">
    <citation type="journal article" date="2019" name="Database">
        <title>The radish genome database (RadishGD): an integrated information resource for radish genomics.</title>
        <authorList>
            <person name="Yu H.J."/>
            <person name="Baek S."/>
            <person name="Lee Y.J."/>
            <person name="Cho A."/>
            <person name="Mun J.H."/>
        </authorList>
    </citation>
    <scope>NUCLEOTIDE SEQUENCE [LARGE SCALE GENOMIC DNA]</scope>
    <source>
        <strain evidence="2">cv. WK10039</strain>
    </source>
</reference>
<dbReference type="OrthoDB" id="1033916at2759"/>
<dbReference type="GeneID" id="130508492"/>
<dbReference type="Pfam" id="PF13966">
    <property type="entry name" value="zf-RVT"/>
    <property type="match status" value="1"/>
</dbReference>
<keyword evidence="2" id="KW-1185">Reference proteome</keyword>
<evidence type="ECO:0000313" key="3">
    <source>
        <dbReference type="RefSeq" id="XP_056860010.1"/>
    </source>
</evidence>
<proteinExistence type="predicted"/>
<reference evidence="3" key="2">
    <citation type="submission" date="2025-08" db="UniProtKB">
        <authorList>
            <consortium name="RefSeq"/>
        </authorList>
    </citation>
    <scope>IDENTIFICATION</scope>
    <source>
        <tissue evidence="3">Leaf</tissue>
    </source>
</reference>
<feature type="domain" description="Reverse transcriptase zinc-binding" evidence="1">
    <location>
        <begin position="21"/>
        <end position="105"/>
    </location>
</feature>
<evidence type="ECO:0000259" key="1">
    <source>
        <dbReference type="Pfam" id="PF13966"/>
    </source>
</evidence>
<dbReference type="InterPro" id="IPR026960">
    <property type="entry name" value="RVT-Znf"/>
</dbReference>
<evidence type="ECO:0000313" key="2">
    <source>
        <dbReference type="Proteomes" id="UP000504610"/>
    </source>
</evidence>
<sequence>MSTETEDVDLWRGKTGFKPCFSTNETWLQIRKLGTPCAWGKGIWFSQATPKFAFMTWIAARNRLATMDRISYWNQGVDSTCVLCKAAQETRNHLFFQCTFSSQLWEQLVKGILRNAHTQNWDDIIELISVSTMERKKTLSLRYAFQISVYTIWRERNKRRHGDSPMPLQVLLKLTDKAIRNKLSLIQKKRVKGMDTILQFWFSTRL</sequence>
<dbReference type="PANTHER" id="PTHR33116">
    <property type="entry name" value="REVERSE TRANSCRIPTASE ZINC-BINDING DOMAIN-CONTAINING PROTEIN-RELATED-RELATED"/>
    <property type="match status" value="1"/>
</dbReference>
<dbReference type="KEGG" id="rsz:130508492"/>
<gene>
    <name evidence="3" type="primary">LOC130508492</name>
</gene>
<organism evidence="2 3">
    <name type="scientific">Raphanus sativus</name>
    <name type="common">Radish</name>
    <name type="synonym">Raphanus raphanistrum var. sativus</name>
    <dbReference type="NCBI Taxonomy" id="3726"/>
    <lineage>
        <taxon>Eukaryota</taxon>
        <taxon>Viridiplantae</taxon>
        <taxon>Streptophyta</taxon>
        <taxon>Embryophyta</taxon>
        <taxon>Tracheophyta</taxon>
        <taxon>Spermatophyta</taxon>
        <taxon>Magnoliopsida</taxon>
        <taxon>eudicotyledons</taxon>
        <taxon>Gunneridae</taxon>
        <taxon>Pentapetalae</taxon>
        <taxon>rosids</taxon>
        <taxon>malvids</taxon>
        <taxon>Brassicales</taxon>
        <taxon>Brassicaceae</taxon>
        <taxon>Brassiceae</taxon>
        <taxon>Raphanus</taxon>
    </lineage>
</organism>
<protein>
    <submittedName>
        <fullName evidence="3">Uncharacterized protein LOC130508492</fullName>
    </submittedName>
</protein>